<name>A0ABS2G7J2_9FIRM</name>
<dbReference type="Proteomes" id="UP000729290">
    <property type="component" value="Unassembled WGS sequence"/>
</dbReference>
<proteinExistence type="predicted"/>
<protein>
    <submittedName>
        <fullName evidence="2">Insulinase family protein</fullName>
    </submittedName>
</protein>
<sequence length="419" mass="48549">MEERNITAEQCRMFYLDGEKMKTNTWLCVFRLPLSRENATKLALLAEVMKEGTKALPSNLHLNRRAEELYDAVWDVSVVKKGGEALLSVTLDVLKHIDGREALDFIRGLIREPLFLQEDFPEEVLERCRQRLERRLRALKDDPAAYARNRCLEETMKGEGVGVCADGYLEDLPGLRLEDLREFYRELLWHSRVYLLFCGEKEGRRLLKEWKKGLDLRGKGDWREGNSSVEARPQCRREKTTAKQARLVMAFVSEITPNRGLYSALQVWNEVFGGSGSSLLFQKIREEMGLCYEIRSFLYPMTGLLFVEVGANGEDIPKITKEVCRIWDTVADYGLKEEEIESAVERLRRKYASAQYDAGKWLDLTIEQVLTGRERCLFQIISDLTAVETVDIKRVLSRTHLRNCFLLSDQEVDCHEIYR</sequence>
<dbReference type="RefSeq" id="WP_205160111.1">
    <property type="nucleotide sequence ID" value="NZ_JACSNV010000003.1"/>
</dbReference>
<reference evidence="2 3" key="1">
    <citation type="journal article" date="2021" name="Sci. Rep.">
        <title>The distribution of antibiotic resistance genes in chicken gut microbiota commensals.</title>
        <authorList>
            <person name="Juricova H."/>
            <person name="Matiasovicova J."/>
            <person name="Kubasova T."/>
            <person name="Cejkova D."/>
            <person name="Rychlik I."/>
        </authorList>
    </citation>
    <scope>NUCLEOTIDE SEQUENCE [LARGE SCALE GENOMIC DNA]</scope>
    <source>
        <strain evidence="2 3">An431b</strain>
    </source>
</reference>
<accession>A0ABS2G7J2</accession>
<dbReference type="PANTHER" id="PTHR11851">
    <property type="entry name" value="METALLOPROTEASE"/>
    <property type="match status" value="1"/>
</dbReference>
<gene>
    <name evidence="2" type="ORF">H9X83_03020</name>
</gene>
<dbReference type="InterPro" id="IPR011249">
    <property type="entry name" value="Metalloenz_LuxS/M16"/>
</dbReference>
<keyword evidence="3" id="KW-1185">Reference proteome</keyword>
<dbReference type="SUPFAM" id="SSF63411">
    <property type="entry name" value="LuxS/MPP-like metallohydrolase"/>
    <property type="match status" value="2"/>
</dbReference>
<dbReference type="InterPro" id="IPR007863">
    <property type="entry name" value="Peptidase_M16_C"/>
</dbReference>
<organism evidence="2 3">
    <name type="scientific">Anaerotignum lactatifermentans</name>
    <dbReference type="NCBI Taxonomy" id="160404"/>
    <lineage>
        <taxon>Bacteria</taxon>
        <taxon>Bacillati</taxon>
        <taxon>Bacillota</taxon>
        <taxon>Clostridia</taxon>
        <taxon>Lachnospirales</taxon>
        <taxon>Anaerotignaceae</taxon>
        <taxon>Anaerotignum</taxon>
    </lineage>
</organism>
<evidence type="ECO:0000313" key="2">
    <source>
        <dbReference type="EMBL" id="MBM6877132.1"/>
    </source>
</evidence>
<dbReference type="EMBL" id="JACSNV010000003">
    <property type="protein sequence ID" value="MBM6877132.1"/>
    <property type="molecule type" value="Genomic_DNA"/>
</dbReference>
<evidence type="ECO:0000313" key="3">
    <source>
        <dbReference type="Proteomes" id="UP000729290"/>
    </source>
</evidence>
<feature type="domain" description="Peptidase M16 C-terminal" evidence="1">
    <location>
        <begin position="176"/>
        <end position="347"/>
    </location>
</feature>
<dbReference type="InterPro" id="IPR050361">
    <property type="entry name" value="MPP/UQCRC_Complex"/>
</dbReference>
<dbReference type="Gene3D" id="3.30.830.10">
    <property type="entry name" value="Metalloenzyme, LuxS/M16 peptidase-like"/>
    <property type="match status" value="2"/>
</dbReference>
<dbReference type="Pfam" id="PF05193">
    <property type="entry name" value="Peptidase_M16_C"/>
    <property type="match status" value="1"/>
</dbReference>
<evidence type="ECO:0000259" key="1">
    <source>
        <dbReference type="Pfam" id="PF05193"/>
    </source>
</evidence>
<dbReference type="PANTHER" id="PTHR11851:SF186">
    <property type="entry name" value="INACTIVE METALLOPROTEASE YMFF-RELATED"/>
    <property type="match status" value="1"/>
</dbReference>
<comment type="caution">
    <text evidence="2">The sequence shown here is derived from an EMBL/GenBank/DDBJ whole genome shotgun (WGS) entry which is preliminary data.</text>
</comment>